<sequence length="348" mass="38336">MRILLSGAAGFIGSHVALDLIEKGYDVVCVDNFSNAVEDTDGNAVSLKRVSQITGKEVPFVFADCCKPDQLEVAFQKYTIDGVIHLAGFKAVGESVAKPLEYYRNNITATFVLLELCRKHNVKNFVFSSSATVYGAPQHLPIKEEDQVGVGITNPYGQTKYMIEKILSDFAVAEKEWNIIILRYFNPIGAHPSGLIGEDPKGIPNNLMPYVTQVAIGRLPHLTVFGNKYNTPDGTGIRDYIHVMDLARGHVAAFDRIKKEGKVGLEVYNLGTGKGYSVLEIVAAMEEASGRKIATKIGLPRSGDLETLYCDPSLALKKMGWKCEYGLKEMCRDSWNWQSKNPTGFSQS</sequence>
<evidence type="ECO:0000313" key="10">
    <source>
        <dbReference type="EMBL" id="VDD93598.1"/>
    </source>
</evidence>
<evidence type="ECO:0000256" key="3">
    <source>
        <dbReference type="ARBA" id="ARBA00001911"/>
    </source>
</evidence>
<comment type="catalytic activity">
    <reaction evidence="2 8">
        <text>UDP-alpha-D-glucose = UDP-alpha-D-galactose</text>
        <dbReference type="Rhea" id="RHEA:22168"/>
        <dbReference type="ChEBI" id="CHEBI:58885"/>
        <dbReference type="ChEBI" id="CHEBI:66914"/>
        <dbReference type="EC" id="5.1.3.2"/>
    </reaction>
</comment>
<dbReference type="AlphaFoldDB" id="A0A0N4VE15"/>
<evidence type="ECO:0000256" key="5">
    <source>
        <dbReference type="ARBA" id="ARBA00023027"/>
    </source>
</evidence>
<evidence type="ECO:0000256" key="8">
    <source>
        <dbReference type="RuleBase" id="RU366046"/>
    </source>
</evidence>
<dbReference type="InterPro" id="IPR005886">
    <property type="entry name" value="UDP_G4E"/>
</dbReference>
<comment type="cofactor">
    <cofactor evidence="3 8">
        <name>NAD(+)</name>
        <dbReference type="ChEBI" id="CHEBI:57540"/>
    </cofactor>
</comment>
<dbReference type="EC" id="5.1.3.2" evidence="8"/>
<evidence type="ECO:0000256" key="1">
    <source>
        <dbReference type="ARBA" id="ARBA00000014"/>
    </source>
</evidence>
<organism evidence="12">
    <name type="scientific">Enterobius vermicularis</name>
    <name type="common">Human pinworm</name>
    <dbReference type="NCBI Taxonomy" id="51028"/>
    <lineage>
        <taxon>Eukaryota</taxon>
        <taxon>Metazoa</taxon>
        <taxon>Ecdysozoa</taxon>
        <taxon>Nematoda</taxon>
        <taxon>Chromadorea</taxon>
        <taxon>Rhabditida</taxon>
        <taxon>Spirurina</taxon>
        <taxon>Oxyuridomorpha</taxon>
        <taxon>Oxyuroidea</taxon>
        <taxon>Oxyuridae</taxon>
        <taxon>Enterobius</taxon>
    </lineage>
</organism>
<evidence type="ECO:0000256" key="4">
    <source>
        <dbReference type="ARBA" id="ARBA00004947"/>
    </source>
</evidence>
<dbReference type="GO" id="GO:0033499">
    <property type="term" value="P:galactose catabolic process via UDP-galactose, Leloir pathway"/>
    <property type="evidence" value="ECO:0007669"/>
    <property type="project" value="TreeGrafter"/>
</dbReference>
<feature type="domain" description="NAD-dependent epimerase/dehydratase" evidence="9">
    <location>
        <begin position="3"/>
        <end position="271"/>
    </location>
</feature>
<gene>
    <name evidence="10" type="ORF">EVEC_LOCUS8349</name>
</gene>
<keyword evidence="11" id="KW-1185">Reference proteome</keyword>
<comment type="catalytic activity">
    <reaction evidence="1">
        <text>UDP-N-acetyl-alpha-D-glucosamine = UDP-N-acetyl-alpha-D-galactosamine</text>
        <dbReference type="Rhea" id="RHEA:20517"/>
        <dbReference type="ChEBI" id="CHEBI:57705"/>
        <dbReference type="ChEBI" id="CHEBI:67138"/>
        <dbReference type="EC" id="5.1.3.7"/>
    </reaction>
</comment>
<dbReference type="GO" id="GO:0003974">
    <property type="term" value="F:UDP-N-acetylglucosamine 4-epimerase activity"/>
    <property type="evidence" value="ECO:0007669"/>
    <property type="project" value="UniProtKB-EC"/>
</dbReference>
<keyword evidence="5 8" id="KW-0520">NAD</keyword>
<evidence type="ECO:0000256" key="2">
    <source>
        <dbReference type="ARBA" id="ARBA00000083"/>
    </source>
</evidence>
<dbReference type="SUPFAM" id="SSF51735">
    <property type="entry name" value="NAD(P)-binding Rossmann-fold domains"/>
    <property type="match status" value="1"/>
</dbReference>
<dbReference type="InterPro" id="IPR001509">
    <property type="entry name" value="Epimerase_deHydtase"/>
</dbReference>
<evidence type="ECO:0000259" key="9">
    <source>
        <dbReference type="Pfam" id="PF01370"/>
    </source>
</evidence>
<dbReference type="GO" id="GO:0005829">
    <property type="term" value="C:cytosol"/>
    <property type="evidence" value="ECO:0007669"/>
    <property type="project" value="TreeGrafter"/>
</dbReference>
<dbReference type="Gene3D" id="3.40.50.720">
    <property type="entry name" value="NAD(P)-binding Rossmann-like Domain"/>
    <property type="match status" value="1"/>
</dbReference>
<dbReference type="NCBIfam" id="NF007956">
    <property type="entry name" value="PRK10675.1"/>
    <property type="match status" value="1"/>
</dbReference>
<reference evidence="12" key="1">
    <citation type="submission" date="2017-02" db="UniProtKB">
        <authorList>
            <consortium name="WormBaseParasite"/>
        </authorList>
    </citation>
    <scope>IDENTIFICATION</scope>
</reference>
<comment type="pathway">
    <text evidence="4 8">Carbohydrate metabolism; galactose metabolism.</text>
</comment>
<evidence type="ECO:0000256" key="7">
    <source>
        <dbReference type="ARBA" id="ARBA00023235"/>
    </source>
</evidence>
<dbReference type="PANTHER" id="PTHR43725:SF47">
    <property type="entry name" value="UDP-GLUCOSE 4-EPIMERASE"/>
    <property type="match status" value="1"/>
</dbReference>
<proteinExistence type="inferred from homology"/>
<dbReference type="PANTHER" id="PTHR43725">
    <property type="entry name" value="UDP-GLUCOSE 4-EPIMERASE"/>
    <property type="match status" value="1"/>
</dbReference>
<dbReference type="Gene3D" id="3.90.25.10">
    <property type="entry name" value="UDP-galactose 4-epimerase, domain 1"/>
    <property type="match status" value="1"/>
</dbReference>
<evidence type="ECO:0000313" key="12">
    <source>
        <dbReference type="WBParaSite" id="EVEC_0000889701-mRNA-1"/>
    </source>
</evidence>
<dbReference type="WBParaSite" id="EVEC_0000889701-mRNA-1">
    <property type="protein sequence ID" value="EVEC_0000889701-mRNA-1"/>
    <property type="gene ID" value="EVEC_0000889701"/>
</dbReference>
<dbReference type="EMBL" id="UXUI01009381">
    <property type="protein sequence ID" value="VDD93598.1"/>
    <property type="molecule type" value="Genomic_DNA"/>
</dbReference>
<keyword evidence="8" id="KW-0119">Carbohydrate metabolism</keyword>
<dbReference type="Pfam" id="PF01370">
    <property type="entry name" value="Epimerase"/>
    <property type="match status" value="1"/>
</dbReference>
<comment type="subunit">
    <text evidence="8">Homodimer.</text>
</comment>
<dbReference type="STRING" id="51028.A0A0N4VE15"/>
<dbReference type="OrthoDB" id="9402762at2759"/>
<dbReference type="InterPro" id="IPR036291">
    <property type="entry name" value="NAD(P)-bd_dom_sf"/>
</dbReference>
<dbReference type="CDD" id="cd05247">
    <property type="entry name" value="UDP_G4E_1_SDR_e"/>
    <property type="match status" value="1"/>
</dbReference>
<dbReference type="GO" id="GO:0003978">
    <property type="term" value="F:UDP-glucose 4-epimerase activity"/>
    <property type="evidence" value="ECO:0007669"/>
    <property type="project" value="UniProtKB-UniRule"/>
</dbReference>
<reference evidence="10 11" key="2">
    <citation type="submission" date="2018-10" db="EMBL/GenBank/DDBJ databases">
        <authorList>
            <consortium name="Pathogen Informatics"/>
        </authorList>
    </citation>
    <scope>NUCLEOTIDE SEQUENCE [LARGE SCALE GENOMIC DNA]</scope>
</reference>
<keyword evidence="7 8" id="KW-0413">Isomerase</keyword>
<dbReference type="Proteomes" id="UP000274131">
    <property type="component" value="Unassembled WGS sequence"/>
</dbReference>
<evidence type="ECO:0000313" key="11">
    <source>
        <dbReference type="Proteomes" id="UP000274131"/>
    </source>
</evidence>
<keyword evidence="6" id="KW-0299">Galactose metabolism</keyword>
<protein>
    <recommendedName>
        <fullName evidence="8">UDP-glucose 4-epimerase</fullName>
        <ecNumber evidence="8">5.1.3.2</ecNumber>
    </recommendedName>
</protein>
<accession>A0A0N4VE15</accession>
<comment type="similarity">
    <text evidence="8">Belongs to the NAD(P)-dependent epimerase/dehydratase family.</text>
</comment>
<dbReference type="NCBIfam" id="TIGR01179">
    <property type="entry name" value="galE"/>
    <property type="match status" value="1"/>
</dbReference>
<evidence type="ECO:0000256" key="6">
    <source>
        <dbReference type="ARBA" id="ARBA00023144"/>
    </source>
</evidence>
<dbReference type="UniPathway" id="UPA00214"/>
<name>A0A0N4VE15_ENTVE</name>